<feature type="domain" description="Acyl-CoA dehydrogenase/oxidase N-terminal" evidence="1">
    <location>
        <begin position="46"/>
        <end position="77"/>
    </location>
</feature>
<dbReference type="InterPro" id="IPR013786">
    <property type="entry name" value="AcylCoA_DH/ox_N"/>
</dbReference>
<accession>A0A8S2L972</accession>
<gene>
    <name evidence="3" type="ORF">BYL167_LOCUS9455</name>
    <name evidence="2" type="ORF">GIL414_LOCUS5931</name>
</gene>
<dbReference type="AlphaFoldDB" id="A0A8S2L972"/>
<dbReference type="InterPro" id="IPR037069">
    <property type="entry name" value="AcylCoA_DH/ox_N_sf"/>
</dbReference>
<evidence type="ECO:0000313" key="3">
    <source>
        <dbReference type="EMBL" id="CAF3920178.1"/>
    </source>
</evidence>
<reference evidence="2" key="1">
    <citation type="submission" date="2021-02" db="EMBL/GenBank/DDBJ databases">
        <authorList>
            <person name="Nowell W R."/>
        </authorList>
    </citation>
    <scope>NUCLEOTIDE SEQUENCE</scope>
</reference>
<name>A0A8S2L972_9BILA</name>
<evidence type="ECO:0000313" key="2">
    <source>
        <dbReference type="EMBL" id="CAF3888707.1"/>
    </source>
</evidence>
<comment type="caution">
    <text evidence="2">The sequence shown here is derived from an EMBL/GenBank/DDBJ whole genome shotgun (WGS) entry which is preliminary data.</text>
</comment>
<evidence type="ECO:0000313" key="4">
    <source>
        <dbReference type="Proteomes" id="UP000681720"/>
    </source>
</evidence>
<dbReference type="Proteomes" id="UP000681720">
    <property type="component" value="Unassembled WGS sequence"/>
</dbReference>
<dbReference type="EMBL" id="CAJOBH010002721">
    <property type="protein sequence ID" value="CAF3920178.1"/>
    <property type="molecule type" value="Genomic_DNA"/>
</dbReference>
<sequence length="78" mass="8691">MKATASILSKISAPLRLSVQNLTQIRYESTASETKSADGLNFDLSADQKELQQLARKFTKEEIIPHAAHYDKTGEVKK</sequence>
<protein>
    <recommendedName>
        <fullName evidence="1">Acyl-CoA dehydrogenase/oxidase N-terminal domain-containing protein</fullName>
    </recommendedName>
</protein>
<dbReference type="GO" id="GO:0050660">
    <property type="term" value="F:flavin adenine dinucleotide binding"/>
    <property type="evidence" value="ECO:0007669"/>
    <property type="project" value="InterPro"/>
</dbReference>
<evidence type="ECO:0000259" key="1">
    <source>
        <dbReference type="Pfam" id="PF02771"/>
    </source>
</evidence>
<dbReference type="Gene3D" id="1.10.540.10">
    <property type="entry name" value="Acyl-CoA dehydrogenase/oxidase, N-terminal domain"/>
    <property type="match status" value="1"/>
</dbReference>
<proteinExistence type="predicted"/>
<dbReference type="Pfam" id="PF02771">
    <property type="entry name" value="Acyl-CoA_dh_N"/>
    <property type="match status" value="1"/>
</dbReference>
<dbReference type="GO" id="GO:0016627">
    <property type="term" value="F:oxidoreductase activity, acting on the CH-CH group of donors"/>
    <property type="evidence" value="ECO:0007669"/>
    <property type="project" value="InterPro"/>
</dbReference>
<dbReference type="Proteomes" id="UP000681967">
    <property type="component" value="Unassembled WGS sequence"/>
</dbReference>
<dbReference type="EMBL" id="CAJOBJ010001629">
    <property type="protein sequence ID" value="CAF3888707.1"/>
    <property type="molecule type" value="Genomic_DNA"/>
</dbReference>
<organism evidence="2 4">
    <name type="scientific">Rotaria magnacalcarata</name>
    <dbReference type="NCBI Taxonomy" id="392030"/>
    <lineage>
        <taxon>Eukaryota</taxon>
        <taxon>Metazoa</taxon>
        <taxon>Spiralia</taxon>
        <taxon>Gnathifera</taxon>
        <taxon>Rotifera</taxon>
        <taxon>Eurotatoria</taxon>
        <taxon>Bdelloidea</taxon>
        <taxon>Philodinida</taxon>
        <taxon>Philodinidae</taxon>
        <taxon>Rotaria</taxon>
    </lineage>
</organism>